<evidence type="ECO:0000256" key="2">
    <source>
        <dbReference type="ARBA" id="ARBA00023002"/>
    </source>
</evidence>
<feature type="domain" description="GFO/IDH/MocA-like oxidoreductase" evidence="4">
    <location>
        <begin position="136"/>
        <end position="252"/>
    </location>
</feature>
<gene>
    <name evidence="5" type="ORF">G5B47_07175</name>
</gene>
<dbReference type="RefSeq" id="WP_165096126.1">
    <property type="nucleotide sequence ID" value="NZ_JAAKGU010000002.1"/>
</dbReference>
<accession>A0A6M1PII6</accession>
<proteinExistence type="inferred from homology"/>
<keyword evidence="6" id="KW-1185">Reference proteome</keyword>
<dbReference type="InterPro" id="IPR055170">
    <property type="entry name" value="GFO_IDH_MocA-like_dom"/>
</dbReference>
<dbReference type="InterPro" id="IPR050984">
    <property type="entry name" value="Gfo/Idh/MocA_domain"/>
</dbReference>
<dbReference type="GO" id="GO:0000166">
    <property type="term" value="F:nucleotide binding"/>
    <property type="evidence" value="ECO:0007669"/>
    <property type="project" value="InterPro"/>
</dbReference>
<evidence type="ECO:0000313" key="6">
    <source>
        <dbReference type="Proteomes" id="UP000480151"/>
    </source>
</evidence>
<comment type="similarity">
    <text evidence="1">Belongs to the Gfo/Idh/MocA family.</text>
</comment>
<evidence type="ECO:0000313" key="5">
    <source>
        <dbReference type="EMBL" id="NGM82192.1"/>
    </source>
</evidence>
<dbReference type="InterPro" id="IPR000683">
    <property type="entry name" value="Gfo/Idh/MocA-like_OxRdtase_N"/>
</dbReference>
<comment type="caution">
    <text evidence="5">The sequence shown here is derived from an EMBL/GenBank/DDBJ whole genome shotgun (WGS) entry which is preliminary data.</text>
</comment>
<sequence>MQRQLRFGVLGCAQIATGTMMPAIAESKSGVLEAVASRDLSKSSRIARELGIRKAYGSYEELLVDPEVDAVYIPLPNHLHREWVIRAAEAGKHVLCEKPIGLSAREAAEMTAACRKAGVHLAEAFMYRHHPRYPVLKAILQSGEIGSLRAIRGAFTYNNALDSANVRFRSAWGGGSLYDIGCYPLSAARMLFGTEPEAATVHALFSPEHDNVDMMASGLVEFPGGRSLIFECGMWAYERQFLEIIGMEGRIEIPMPFNARTDDADFYIYAGGGERRVNAPGANPFTCQVEDFASVVFGQTPPLFEPDDAVRNMKLLEACLASAAGRRRVTLDSVN</sequence>
<evidence type="ECO:0000259" key="3">
    <source>
        <dbReference type="Pfam" id="PF01408"/>
    </source>
</evidence>
<evidence type="ECO:0000259" key="4">
    <source>
        <dbReference type="Pfam" id="PF22725"/>
    </source>
</evidence>
<dbReference type="Pfam" id="PF22725">
    <property type="entry name" value="GFO_IDH_MocA_C3"/>
    <property type="match status" value="1"/>
</dbReference>
<dbReference type="PANTHER" id="PTHR22604">
    <property type="entry name" value="OXIDOREDUCTASES"/>
    <property type="match status" value="1"/>
</dbReference>
<dbReference type="SUPFAM" id="SSF51735">
    <property type="entry name" value="NAD(P)-binding Rossmann-fold domains"/>
    <property type="match status" value="1"/>
</dbReference>
<dbReference type="Gene3D" id="3.40.50.720">
    <property type="entry name" value="NAD(P)-binding Rossmann-like Domain"/>
    <property type="match status" value="1"/>
</dbReference>
<keyword evidence="2" id="KW-0560">Oxidoreductase</keyword>
<dbReference type="PANTHER" id="PTHR22604:SF105">
    <property type="entry name" value="TRANS-1,2-DIHYDROBENZENE-1,2-DIOL DEHYDROGENASE"/>
    <property type="match status" value="1"/>
</dbReference>
<dbReference type="GO" id="GO:0016491">
    <property type="term" value="F:oxidoreductase activity"/>
    <property type="evidence" value="ECO:0007669"/>
    <property type="project" value="UniProtKB-KW"/>
</dbReference>
<organism evidence="5 6">
    <name type="scientific">Paenibacillus apii</name>
    <dbReference type="NCBI Taxonomy" id="1850370"/>
    <lineage>
        <taxon>Bacteria</taxon>
        <taxon>Bacillati</taxon>
        <taxon>Bacillota</taxon>
        <taxon>Bacilli</taxon>
        <taxon>Bacillales</taxon>
        <taxon>Paenibacillaceae</taxon>
        <taxon>Paenibacillus</taxon>
    </lineage>
</organism>
<dbReference type="Gene3D" id="3.30.360.10">
    <property type="entry name" value="Dihydrodipicolinate Reductase, domain 2"/>
    <property type="match status" value="1"/>
</dbReference>
<dbReference type="InterPro" id="IPR036291">
    <property type="entry name" value="NAD(P)-bd_dom_sf"/>
</dbReference>
<feature type="domain" description="Gfo/Idh/MocA-like oxidoreductase N-terminal" evidence="3">
    <location>
        <begin position="5"/>
        <end position="122"/>
    </location>
</feature>
<dbReference type="Proteomes" id="UP000480151">
    <property type="component" value="Unassembled WGS sequence"/>
</dbReference>
<dbReference type="Pfam" id="PF01408">
    <property type="entry name" value="GFO_IDH_MocA"/>
    <property type="match status" value="1"/>
</dbReference>
<evidence type="ECO:0000256" key="1">
    <source>
        <dbReference type="ARBA" id="ARBA00010928"/>
    </source>
</evidence>
<dbReference type="EMBL" id="JAAKGU010000002">
    <property type="protein sequence ID" value="NGM82192.1"/>
    <property type="molecule type" value="Genomic_DNA"/>
</dbReference>
<reference evidence="5 6" key="1">
    <citation type="submission" date="2020-02" db="EMBL/GenBank/DDBJ databases">
        <authorList>
            <person name="Gao J."/>
            <person name="Sun J."/>
        </authorList>
    </citation>
    <scope>NUCLEOTIDE SEQUENCE [LARGE SCALE GENOMIC DNA]</scope>
    <source>
        <strain evidence="5 6">7124</strain>
    </source>
</reference>
<name>A0A6M1PII6_9BACL</name>
<dbReference type="AlphaFoldDB" id="A0A6M1PII6"/>
<protein>
    <submittedName>
        <fullName evidence="5">Gfo/Idh/MocA family oxidoreductase</fullName>
    </submittedName>
</protein>
<dbReference type="SUPFAM" id="SSF55347">
    <property type="entry name" value="Glyceraldehyde-3-phosphate dehydrogenase-like, C-terminal domain"/>
    <property type="match status" value="1"/>
</dbReference>